<gene>
    <name evidence="1" type="ORF">K7432_011327</name>
</gene>
<name>A0ABR2WMG5_9FUNG</name>
<sequence length="75" mass="8223">MLLRQWVNGYICLVSSVYATTGSPMPAEASTDLHKSIEATFNSHKSTEASTASLKSTKFTNESHKLILYESLLVS</sequence>
<evidence type="ECO:0000313" key="1">
    <source>
        <dbReference type="EMBL" id="KAK9762692.1"/>
    </source>
</evidence>
<protein>
    <recommendedName>
        <fullName evidence="3">Secreted protein</fullName>
    </recommendedName>
</protein>
<reference evidence="1 2" key="1">
    <citation type="submission" date="2023-04" db="EMBL/GenBank/DDBJ databases">
        <title>Genome of Basidiobolus ranarum AG-B5.</title>
        <authorList>
            <person name="Stajich J.E."/>
            <person name="Carter-House D."/>
            <person name="Gryganskyi A."/>
        </authorList>
    </citation>
    <scope>NUCLEOTIDE SEQUENCE [LARGE SCALE GENOMIC DNA]</scope>
    <source>
        <strain evidence="1 2">AG-B5</strain>
    </source>
</reference>
<evidence type="ECO:0008006" key="3">
    <source>
        <dbReference type="Google" id="ProtNLM"/>
    </source>
</evidence>
<dbReference type="EMBL" id="JASJQH010000864">
    <property type="protein sequence ID" value="KAK9762692.1"/>
    <property type="molecule type" value="Genomic_DNA"/>
</dbReference>
<accession>A0ABR2WMG5</accession>
<evidence type="ECO:0000313" key="2">
    <source>
        <dbReference type="Proteomes" id="UP001479436"/>
    </source>
</evidence>
<comment type="caution">
    <text evidence="1">The sequence shown here is derived from an EMBL/GenBank/DDBJ whole genome shotgun (WGS) entry which is preliminary data.</text>
</comment>
<dbReference type="Proteomes" id="UP001479436">
    <property type="component" value="Unassembled WGS sequence"/>
</dbReference>
<proteinExistence type="predicted"/>
<keyword evidence="2" id="KW-1185">Reference proteome</keyword>
<organism evidence="1 2">
    <name type="scientific">Basidiobolus ranarum</name>
    <dbReference type="NCBI Taxonomy" id="34480"/>
    <lineage>
        <taxon>Eukaryota</taxon>
        <taxon>Fungi</taxon>
        <taxon>Fungi incertae sedis</taxon>
        <taxon>Zoopagomycota</taxon>
        <taxon>Entomophthoromycotina</taxon>
        <taxon>Basidiobolomycetes</taxon>
        <taxon>Basidiobolales</taxon>
        <taxon>Basidiobolaceae</taxon>
        <taxon>Basidiobolus</taxon>
    </lineage>
</organism>